<dbReference type="Pfam" id="PF12774">
    <property type="entry name" value="AAA_6"/>
    <property type="match status" value="2"/>
</dbReference>
<comment type="subcellular location">
    <subcellularLocation>
        <location evidence="1">Cytoplasm</location>
        <location evidence="1">Cytoskeleton</location>
        <location evidence="1">Cilium axoneme</location>
    </subcellularLocation>
</comment>
<sequence>MAGDEKKGEEEGDPRIAYVLRQIATSFRSITPENYEKFRKDPVAQELIEAFVHAYEGGPSALYVVENRGGLRLSAAPPAARSDKEKGKDDAGFLYILKLGAAATALDASAYESQLVIGECSVGVLEHAEQVAMTVFSPLLAAVKNDWSELVVREVDESLSAFVANVQIMQGHVKGMTSLPLPPDWAVQSQKGMPAGASRATIAGASPEGSVVEAKDAIHALESSIITWTKQIKAVLKQDPETALVTEGRPHPGPVAELDFWTAKARNLNSIFDQLQSTRVRRVLRCLDRAQSTYNAPFAKLCKELFHARTEANDNVKYLEPLRPWVEQLETSAEFSSLPELFAPIVHIILLVWKGSGHYNTPTRLVVLLREICNALVHQATAFLSGDRIFELIDSEDARDAVTMLRETLRVLAEFKQVYLAYKDKANAECPLNPWRVQNNAVFVRLDAFWERSHDLLELTCTTMQFSNLAKIEVGGTKGKILTTSVLQIHVDFTAAVSAVRKHGHERLLEVEAKEFDDAFYEFRVAVKELERRLASVLTQGFDDAPTISGRFKLLDSFDALVQRPVIADELEKKYVELVVDYGEDVRQMQNLFMQLRESPPIAHNLPPIAGALTWCRGLLQRVQLPMEKLKRLERKVMEREEARDVVKDYTAFLGQLSDYERSQIEAWGGSVERSSQAKLKNPLLRLEAPPDGTPGPGLLYVNFDPLLVRLLREVKYFLLLGFTAPGSALEIYRHSEVFRRHMGNLDLIVNVYNWMQTSLLPVERPLLKNQLDKIDKLLAQGIGKTGGGDRRASQAVVKKALNWKSSNIDLYINEAMSEVNEMKGTMTVMKANLHRVEELMDGWSSQPLLKRSGKAATATVADFEQLQKVTLTQRYGHIREGGGEIHKLLRDTNRKLKVSQGLPDWKAYVDFVNNIVVGGLKRVVVVSCVVLENQLDPVYLAKHNPGPMLEIELDLVDQGVRYLPEIGFNEAGRREADQRGLRNIFRNWMDNFSSVACIFKRLDTGEGHYLRELQDDLEVTWYLATIEGRLNHTEAKVERLRQHFLRYEYLWTTDLQVMFAEFLETAIVEVEAKKEAVEGEEDDDDTGVAAVDEGDRLNLDLFEEKIKLYLEVQAEIAELKPLHEIDFLRIIAQPIKQALGTWVTKWMYMFTNYLQSRIMEKLNELHAFMSEIDRGLDQVVEEGDKATLMSVMTHIRDVRKRMPTMDDTFVPLREMVLLLKTHGITLDLGKVGADDALDFLERAPLQWDNVVNKTFRVKESIQPLQNAMVDTIKRDIADYVERVRVAHKKFREAEGPFTWPADKAMSAYKVMDATQKELMVMETEAESFANLQELFELNKIRAPQLAEMRMELGFLKQVWDTVAVVESLFSSWKQTLWLDIQTDDLLDETKRLLNQVKRLPRRLRDWPCYLQLLASCTNMSTVLPLVAELHSPAMRDRHWKAVASVTSRPLDKGPTFSLSDLLALELHRHVDGIMEVVETANKENKVEAKLGAIERSWSEANFEMARHRDTEVMIIVSPDDLLETLDEHHIQLQSMAAMGRAVDFFRAELTAWQGTLGNIEVVMKVLLSVQRSWSSLEAIFLASHDIRAQLPDDTKRFEGIDLEFKELMRDIAARKGVVACCSAEGREISLNTMNKELEICQKALSEYLDMKKNIFPRFFFVSNMALLDILSNSNNPTKIMPHIGAVFDGIDHLVFVETAKVEEEDEVELEDSLSLGSGKKAATPTLANAMKSKDGETVPFEAEPFAMQGAVEQWLNDLTTFMRDTLRGSLDNSLTDASNWDTERPREEWVANYAAQIALVTSQIVWTEETETALDDLENGTDDAVKKYLEVCKSRLENLISQVQGKLERGLRAKIITLITIDVHSRDIVASLITKRVESAQDFLWSSQLRFYWVAEEREVEIRICDFRSVYSFEYVGNCGRLVITPLTDRCYVTLTTALRLFLGGAPAGPAGTGKTETTKDLARGLGLPCYVFNCSDQMNYQTMADIFRGLSQAGAWGCFDEFNRIPIEVLSVVATQVKTVLDAAVRLSDPARREAPYSALPAGTPPVKVGEFEFFGEKISLIPCCGFFITMNPGYAGRTELPENLKASFRSCAMIRPDLRPICENMLMAEGFIKARPLAAKFVTLYKLSSELLSKQAHYDWGLRAVKSVLRVAGKLKRAEPEVNEEAILMRALRDFNTPKIPAIDIPIFLRLISDLFPGLDLPTKVNEDLQALASRVCAKEGLQGEDIFISKVVQFQELLDVRHSVMILGPAGAGKTTIYKTLAGCHNVDKPKAVCVYEAINPKAVTSDELYGYMTLSKDWKDGCLSIVMRNMCKEWSPYAAHQTYKWVVLDGDIDAVWIESMNTVMDDNKVLTLVSNERIPLTESMRMVFEIHSLKNATPATVSRAGILYVNELDIGWLPFAESWIHDRTHETELATMPGLFDKYVPQMIDLLKERKVETLTPVMTISRVTSLCYLLEGLLAQVPDAAKDQERIERLFLYASVWVFGGVAAADKTVDSRRSFSDAWRQTFKALKFPEGGLVFEYYVDPSTGELAEWAEKVPTYEPVGVVQFSSIVVPTADLVSLTTLTKALVERRRPVMFVGSAGTGKTILVREFLRNLPDDSLSATINMNYYTDAQALQRQLEQPIEKRSGKSYGPPAGKSLIYFVDDLNMPFVEEYGTQTPIALMRMHADYNSWYDRTDLGLRKMILDCQYICAMNHKAGSFSVNPRLQRHFTAFGCQSSSEVDLAMIYQSILDNHVGADFPPAAARIAKPLVDATLSVHKEMAVRFLPSAIKFHYNFNMRDLAAVFQGLCASKAQYTRTSLPLARLWMHECARVYADRLVSSTEISRCQDILVDVAKRCLDENPEELFEEPNAWTTFATPTMDDSKVYLPVKSLESLRKTLNDQLKEYNESNPIMNLVLFDQAMMHVVRIARIVGFPRGNALLVGVGGSGKQSLARLASFICGHGVVQVAVTSSYGVSDLKEELKELYRKAGVKPAEPLTFILTDSQIVDERFLVYINDLLASGVIPDLFTRDEYDAIFGQLRNAAKAAGIPDTSDSMMEFFIDRVCHNLHVVLCFSPIGDLFRVRSRKFPGLINCTSIDWFHPWPKDALVSVAQYFLESVDLGTPEVSDNIAHHVAEVHSSVGTVSQMYFESEKRYNYVTPTSFLELINFYKSLLATRREEMTAMITRLDTGLTTLKTTNEDVSRLQADLKVKMLEVDEKKVACDVFLEKMGRQRGEAEEAQAEADKERAKADLAAQDARNIEERAAGDLALAKPALDAALDAVNCLDKASMTELKSFSKPPAGVDKVTAVLLILIKNEKKNFTWDNAKKMMAKVDAFKEQLEAFRGEDIDPDIVRRCEPYLADPNFSYEKMKTKSAAAANLCNWAVNIITFNQVYKKVKPLMDQLEQAQETKRAAEKDLAVVEEKLAVIDAALNKLQAQFLSATQEKAAVEKVAKECQERLQLAERLTSGLASEYDRWGLEIDHLRSVEGTLVGDVLLSAAFVSYVGAFGSKFRSMLTKDYWIADLASREIPLTEGIEPMRLLTTEAKTAEWMNEGLPADRISIENGAIITNCNRWPLIIDPQLQGLKWIRAHEEARLSRGKKKPPAEDAAGDGAEAPAEGDDAAPAAAAPAAAVTGITQLQLGEKNWVFKVTEAIRLGHVAIIENLGQSIDAVMDPVLSRAVVRKGRTLFIRMGGEDLEYDPDFRLYLQTRLANPHYKPEIAAQCTLINFIVTEGGLEEQLLAKVVSREQPDLEKQKNELVQAFNRYKIQLKSLEDDLLYKLANAPADILSDVPLIEGLETTKATAAEINQAVIKGKQTEEGINEAREIYRPVAAEASVLYFMLLKLNRIEYSYQYSLASFTTFFHNGMERGGMSDDPKKRVDALLSSVRWTIFQWVSRGLFEKHRLVFLVQLTIGLLQQGLAQTSEDGEQGSGPWAKISALAGYTPEGLAFLLRGPRSGGEDPPAPWVTEAAWGMVQALSSLTGFEKLPSDLEDSAPRFLEWFNAVTPETEKLPLDWRDLDRRPFQKLLVVRCLRPDRLTSALAHFVRNTLPSGANYTDLDADSNSFGVLEQAFDDASPSVPIYFILSPGANVVADVDKLAKRDGMERDVTYHNISLGQGQDIIAREKLETAHRLGHWVILNNVHLMPRWLRDVEKLLDEFQEHGSHAAFRVFLSSDPTKTIPIGILDRSIKLTSDPPSGLKANIKQAFCTFTREDYEELEPRTRGILFGLCHFHAVMLERRKFGPQGTNMHYPFSVGDLTSSASVLRNYMENAPTKVPWDDLRYLFGEIMYGGHIVNDFDRLVCAEYLHFFMRDDMLDEMDMYPYPDVKLDYFHAPQTSISHDKVLEHIDAQLEGDSPLAFGFHPNAEIGFRTDQSEQLCLAIIDLSPSASGGGEEGSSEQNVAEAMLQDILEQHRDATFDVENVLSLLDEPGPYHTVFLQECELMNALVLKMISSLEDLDLGFRGELTMSESMEALQEALFLDRVPGEWAKVAYPSIRFLTPWLANLQVRLGQLRDWCAAPTDIPVVTWLSGLFNPESFLTAVMQTTAQAQNLELDKLSVATEVTKKLDPSEFSTPSRDGAYISGLALEGARWSLNSTMLEPSAAGEMTCAMPVINCKAAPSDRVESNVYYCPCYKHLRRGPTYVFSAPLKTKAAAAKWILAGTALIMDVAAK</sequence>
<evidence type="ECO:0000256" key="15">
    <source>
        <dbReference type="SAM" id="Coils"/>
    </source>
</evidence>
<dbReference type="InterPro" id="IPR013602">
    <property type="entry name" value="Dynein_heavy_linker"/>
</dbReference>
<keyword evidence="6" id="KW-0677">Repeat</keyword>
<feature type="coiled-coil region" evidence="15">
    <location>
        <begin position="3215"/>
        <end position="3252"/>
    </location>
</feature>
<dbReference type="InterPro" id="IPR027417">
    <property type="entry name" value="P-loop_NTPase"/>
</dbReference>
<dbReference type="GO" id="GO:0005938">
    <property type="term" value="C:cell cortex"/>
    <property type="evidence" value="ECO:0007669"/>
    <property type="project" value="UniProtKB-ARBA"/>
</dbReference>
<dbReference type="FunFam" id="1.20.58.1120:FF:000001">
    <property type="entry name" value="dynein heavy chain 2, axonemal"/>
    <property type="match status" value="1"/>
</dbReference>
<dbReference type="FunFam" id="1.10.8.710:FF:000007">
    <property type="entry name" value="Putative dynein heavy chain"/>
    <property type="match status" value="1"/>
</dbReference>
<reference evidence="18 19" key="1">
    <citation type="journal article" date="2011" name="Proc. Natl. Acad. Sci. U.S.A.">
        <title>Niche of harmful alga Aureococcus anophagefferens revealed through ecogenomics.</title>
        <authorList>
            <person name="Gobler C.J."/>
            <person name="Berry D.L."/>
            <person name="Dyhrman S.T."/>
            <person name="Wilhelm S.W."/>
            <person name="Salamov A."/>
            <person name="Lobanov A.V."/>
            <person name="Zhang Y."/>
            <person name="Collier J.L."/>
            <person name="Wurch L.L."/>
            <person name="Kustka A.B."/>
            <person name="Dill B.D."/>
            <person name="Shah M."/>
            <person name="VerBerkmoes N.C."/>
            <person name="Kuo A."/>
            <person name="Terry A."/>
            <person name="Pangilinan J."/>
            <person name="Lindquist E.A."/>
            <person name="Lucas S."/>
            <person name="Paulsen I.T."/>
            <person name="Hattenrath-Lehmann T.K."/>
            <person name="Talmage S.C."/>
            <person name="Walker E.A."/>
            <person name="Koch F."/>
            <person name="Burson A.M."/>
            <person name="Marcoval M.A."/>
            <person name="Tang Y.Z."/>
            <person name="Lecleir G.R."/>
            <person name="Coyne K.J."/>
            <person name="Berg G.M."/>
            <person name="Bertrand E.M."/>
            <person name="Saito M.A."/>
            <person name="Gladyshev V.N."/>
            <person name="Grigoriev I.V."/>
        </authorList>
    </citation>
    <scope>NUCLEOTIDE SEQUENCE [LARGE SCALE GENOMIC DNA]</scope>
    <source>
        <strain evidence="19">CCMP 1984</strain>
    </source>
</reference>
<dbReference type="GeneID" id="20227987"/>
<dbReference type="FunFam" id="3.40.50.300:FF:000049">
    <property type="entry name" value="Dynein, axonemal, heavy chain 5"/>
    <property type="match status" value="1"/>
</dbReference>
<keyword evidence="19" id="KW-1185">Reference proteome</keyword>
<keyword evidence="12" id="KW-0505">Motor protein</keyword>
<evidence type="ECO:0000256" key="16">
    <source>
        <dbReference type="SAM" id="MobiDB-lite"/>
    </source>
</evidence>
<evidence type="ECO:0000256" key="8">
    <source>
        <dbReference type="ARBA" id="ARBA00022840"/>
    </source>
</evidence>
<feature type="coiled-coil region" evidence="15">
    <location>
        <begin position="3386"/>
        <end position="3455"/>
    </location>
</feature>
<dbReference type="Gene3D" id="3.10.490.20">
    <property type="match status" value="1"/>
</dbReference>
<name>F0XZT7_AURAN</name>
<dbReference type="InterPro" id="IPR003593">
    <property type="entry name" value="AAA+_ATPase"/>
</dbReference>
<dbReference type="InterPro" id="IPR004273">
    <property type="entry name" value="Dynein_heavy_D6_P-loop"/>
</dbReference>
<dbReference type="Gene3D" id="3.40.50.300">
    <property type="entry name" value="P-loop containing nucleotide triphosphate hydrolases"/>
    <property type="match status" value="5"/>
</dbReference>
<dbReference type="Pfam" id="PF12777">
    <property type="entry name" value="MT"/>
    <property type="match status" value="1"/>
</dbReference>
<dbReference type="SUPFAM" id="SSF52540">
    <property type="entry name" value="P-loop containing nucleoside triphosphate hydrolases"/>
    <property type="match status" value="4"/>
</dbReference>
<dbReference type="EMBL" id="GL833122">
    <property type="protein sequence ID" value="EGB11557.1"/>
    <property type="molecule type" value="Genomic_DNA"/>
</dbReference>
<dbReference type="Gene3D" id="1.20.140.100">
    <property type="entry name" value="Dynein heavy chain, N-terminal domain 2"/>
    <property type="match status" value="1"/>
</dbReference>
<dbReference type="InterPro" id="IPR013594">
    <property type="entry name" value="Dynein_heavy_tail"/>
</dbReference>
<dbReference type="SMART" id="SM00382">
    <property type="entry name" value="AAA"/>
    <property type="match status" value="3"/>
</dbReference>
<dbReference type="Gene3D" id="1.20.920.30">
    <property type="match status" value="1"/>
</dbReference>
<dbReference type="InterPro" id="IPR041466">
    <property type="entry name" value="Dynein_AAA5_ext"/>
</dbReference>
<keyword evidence="14" id="KW-0966">Cell projection</keyword>
<keyword evidence="9" id="KW-0243">Dynein</keyword>
<keyword evidence="10 15" id="KW-0175">Coiled coil</keyword>
<dbReference type="GO" id="GO:0005524">
    <property type="term" value="F:ATP binding"/>
    <property type="evidence" value="ECO:0007669"/>
    <property type="project" value="UniProtKB-KW"/>
</dbReference>
<dbReference type="eggNOG" id="KOG3595">
    <property type="taxonomic scope" value="Eukaryota"/>
</dbReference>
<protein>
    <recommendedName>
        <fullName evidence="3">Dynein heavy chain, cytoplasmic</fullName>
    </recommendedName>
</protein>
<dbReference type="Pfam" id="PF18198">
    <property type="entry name" value="AAA_lid_11"/>
    <property type="match status" value="1"/>
</dbReference>
<dbReference type="InterPro" id="IPR043160">
    <property type="entry name" value="Dynein_C_barrel"/>
</dbReference>
<gene>
    <name evidence="18" type="ORF">AURANDRAFT_70918</name>
</gene>
<dbReference type="Pfam" id="PF12781">
    <property type="entry name" value="AAA_9"/>
    <property type="match status" value="1"/>
</dbReference>
<dbReference type="KEGG" id="aaf:AURANDRAFT_70918"/>
<dbReference type="InterPro" id="IPR024317">
    <property type="entry name" value="Dynein_heavy_chain_D4_dom"/>
</dbReference>
<keyword evidence="7" id="KW-0547">Nucleotide-binding</keyword>
<keyword evidence="4" id="KW-0963">Cytoplasm</keyword>
<evidence type="ECO:0000256" key="7">
    <source>
        <dbReference type="ARBA" id="ARBA00022741"/>
    </source>
</evidence>
<evidence type="ECO:0000256" key="9">
    <source>
        <dbReference type="ARBA" id="ARBA00023017"/>
    </source>
</evidence>
<evidence type="ECO:0000256" key="13">
    <source>
        <dbReference type="ARBA" id="ARBA00023212"/>
    </source>
</evidence>
<dbReference type="FunFam" id="1.20.920.30:FF:000002">
    <property type="entry name" value="Dynein axonemal heavy chain 3"/>
    <property type="match status" value="1"/>
</dbReference>
<keyword evidence="8" id="KW-0067">ATP-binding</keyword>
<dbReference type="InterPro" id="IPR043157">
    <property type="entry name" value="Dynein_AAA1S"/>
</dbReference>
<evidence type="ECO:0000256" key="3">
    <source>
        <dbReference type="ARBA" id="ARBA00022197"/>
    </source>
</evidence>
<dbReference type="FunFam" id="3.40.50.300:FF:000153">
    <property type="entry name" value="Dynein axonemal heavy chain 1"/>
    <property type="match status" value="1"/>
</dbReference>
<dbReference type="FunCoup" id="F0XZT7">
    <property type="interactions" value="4"/>
</dbReference>
<dbReference type="Pfam" id="PF08393">
    <property type="entry name" value="DHC_N2"/>
    <property type="match status" value="1"/>
</dbReference>
<dbReference type="InterPro" id="IPR041589">
    <property type="entry name" value="DNAH3_AAA_lid_1"/>
</dbReference>
<comment type="similarity">
    <text evidence="2">Belongs to the dynein heavy chain family.</text>
</comment>
<evidence type="ECO:0000256" key="10">
    <source>
        <dbReference type="ARBA" id="ARBA00023054"/>
    </source>
</evidence>
<dbReference type="GO" id="GO:0051959">
    <property type="term" value="F:dynein light intermediate chain binding"/>
    <property type="evidence" value="ECO:0007669"/>
    <property type="project" value="InterPro"/>
</dbReference>
<dbReference type="InterPro" id="IPR041228">
    <property type="entry name" value="Dynein_C"/>
</dbReference>
<dbReference type="RefSeq" id="XP_009033913.1">
    <property type="nucleotide sequence ID" value="XM_009035665.1"/>
</dbReference>
<feature type="compositionally biased region" description="Low complexity" evidence="16">
    <location>
        <begin position="3596"/>
        <end position="3616"/>
    </location>
</feature>
<dbReference type="InterPro" id="IPR035699">
    <property type="entry name" value="AAA_6"/>
</dbReference>
<evidence type="ECO:0000256" key="2">
    <source>
        <dbReference type="ARBA" id="ARBA00008887"/>
    </source>
</evidence>
<keyword evidence="11" id="KW-0969">Cilium</keyword>
<dbReference type="InterPro" id="IPR042219">
    <property type="entry name" value="AAA_lid_11_sf"/>
</dbReference>
<evidence type="ECO:0000259" key="17">
    <source>
        <dbReference type="SMART" id="SM00382"/>
    </source>
</evidence>
<evidence type="ECO:0000313" key="19">
    <source>
        <dbReference type="Proteomes" id="UP000002729"/>
    </source>
</evidence>
<dbReference type="OMA" id="MREMFNI"/>
<dbReference type="InterPro" id="IPR042222">
    <property type="entry name" value="Dynein_2_N"/>
</dbReference>
<dbReference type="GO" id="GO:0030473">
    <property type="term" value="P:nuclear migration along microtubule"/>
    <property type="evidence" value="ECO:0007669"/>
    <property type="project" value="UniProtKB-ARBA"/>
</dbReference>
<feature type="coiled-coil region" evidence="15">
    <location>
        <begin position="1024"/>
        <end position="1081"/>
    </location>
</feature>
<evidence type="ECO:0000256" key="6">
    <source>
        <dbReference type="ARBA" id="ARBA00022737"/>
    </source>
</evidence>
<feature type="domain" description="AAA+ ATPase" evidence="17">
    <location>
        <begin position="2244"/>
        <end position="2382"/>
    </location>
</feature>
<dbReference type="GO" id="GO:0005858">
    <property type="term" value="C:axonemal dynein complex"/>
    <property type="evidence" value="ECO:0007669"/>
    <property type="project" value="TreeGrafter"/>
</dbReference>
<accession>F0XZT7</accession>
<evidence type="ECO:0000313" key="18">
    <source>
        <dbReference type="EMBL" id="EGB11557.1"/>
    </source>
</evidence>
<dbReference type="GO" id="GO:0000235">
    <property type="term" value="C:astral microtubule"/>
    <property type="evidence" value="ECO:0007669"/>
    <property type="project" value="UniProtKB-ARBA"/>
</dbReference>
<evidence type="ECO:0000256" key="12">
    <source>
        <dbReference type="ARBA" id="ARBA00023175"/>
    </source>
</evidence>
<dbReference type="Pfam" id="PF17857">
    <property type="entry name" value="AAA_lid_1"/>
    <property type="match status" value="1"/>
</dbReference>
<feature type="domain" description="AAA+ ATPase" evidence="17">
    <location>
        <begin position="1942"/>
        <end position="2043"/>
    </location>
</feature>
<dbReference type="Gene3D" id="1.10.8.710">
    <property type="match status" value="1"/>
</dbReference>
<dbReference type="Gene3D" id="1.10.472.130">
    <property type="match status" value="1"/>
</dbReference>
<dbReference type="Gene3D" id="1.20.58.1120">
    <property type="match status" value="1"/>
</dbReference>
<dbReference type="Gene3D" id="1.10.287.2620">
    <property type="match status" value="1"/>
</dbReference>
<dbReference type="InterPro" id="IPR042228">
    <property type="entry name" value="Dynein_linker_3"/>
</dbReference>
<dbReference type="OrthoDB" id="424310at2759"/>
<proteinExistence type="inferred from homology"/>
<evidence type="ECO:0000256" key="14">
    <source>
        <dbReference type="ARBA" id="ARBA00023273"/>
    </source>
</evidence>
<dbReference type="GO" id="GO:0045505">
    <property type="term" value="F:dynein intermediate chain binding"/>
    <property type="evidence" value="ECO:0007669"/>
    <property type="project" value="InterPro"/>
</dbReference>
<organism evidence="19">
    <name type="scientific">Aureococcus anophagefferens</name>
    <name type="common">Harmful bloom alga</name>
    <dbReference type="NCBI Taxonomy" id="44056"/>
    <lineage>
        <taxon>Eukaryota</taxon>
        <taxon>Sar</taxon>
        <taxon>Stramenopiles</taxon>
        <taxon>Ochrophyta</taxon>
        <taxon>Pelagophyceae</taxon>
        <taxon>Pelagomonadales</taxon>
        <taxon>Pelagomonadaceae</taxon>
        <taxon>Aureococcus</taxon>
    </lineage>
</organism>
<evidence type="ECO:0000256" key="11">
    <source>
        <dbReference type="ARBA" id="ARBA00023069"/>
    </source>
</evidence>
<dbReference type="Proteomes" id="UP000002729">
    <property type="component" value="Unassembled WGS sequence"/>
</dbReference>
<feature type="domain" description="AAA+ ATPase" evidence="17">
    <location>
        <begin position="2577"/>
        <end position="2748"/>
    </location>
</feature>
<dbReference type="PANTHER" id="PTHR46532">
    <property type="entry name" value="MALE FERTILITY FACTOR KL5"/>
    <property type="match status" value="1"/>
</dbReference>
<dbReference type="Gene3D" id="1.20.920.20">
    <property type="match status" value="1"/>
</dbReference>
<dbReference type="InterPro" id="IPR026983">
    <property type="entry name" value="DHC"/>
</dbReference>
<evidence type="ECO:0000256" key="4">
    <source>
        <dbReference type="ARBA" id="ARBA00022490"/>
    </source>
</evidence>
<dbReference type="InParanoid" id="F0XZT7"/>
<dbReference type="FunFam" id="1.10.8.1220:FF:000001">
    <property type="entry name" value="Dynein axonemal heavy chain 5"/>
    <property type="match status" value="1"/>
</dbReference>
<dbReference type="Gene3D" id="1.20.1270.280">
    <property type="match status" value="1"/>
</dbReference>
<dbReference type="Pfam" id="PF17852">
    <property type="entry name" value="Dynein_AAA_lid"/>
    <property type="match status" value="1"/>
</dbReference>
<evidence type="ECO:0000256" key="1">
    <source>
        <dbReference type="ARBA" id="ARBA00004430"/>
    </source>
</evidence>
<dbReference type="GO" id="GO:1902850">
    <property type="term" value="P:microtubule cytoskeleton organization involved in mitosis"/>
    <property type="evidence" value="ECO:0007669"/>
    <property type="project" value="UniProtKB-ARBA"/>
</dbReference>
<dbReference type="Pfam" id="PF18199">
    <property type="entry name" value="Dynein_C"/>
    <property type="match status" value="1"/>
</dbReference>
<dbReference type="GO" id="GO:0000070">
    <property type="term" value="P:mitotic sister chromatid segregation"/>
    <property type="evidence" value="ECO:0007669"/>
    <property type="project" value="UniProtKB-ARBA"/>
</dbReference>
<dbReference type="Pfam" id="PF12780">
    <property type="entry name" value="AAA_8"/>
    <property type="match status" value="1"/>
</dbReference>
<dbReference type="GO" id="GO:0008569">
    <property type="term" value="F:minus-end-directed microtubule motor activity"/>
    <property type="evidence" value="ECO:0007669"/>
    <property type="project" value="InterPro"/>
</dbReference>
<dbReference type="InterPro" id="IPR041658">
    <property type="entry name" value="AAA_lid_11"/>
</dbReference>
<dbReference type="Gene3D" id="6.10.140.1060">
    <property type="match status" value="1"/>
</dbReference>
<dbReference type="FunFam" id="3.40.50.300:FF:000996">
    <property type="entry name" value="Cytoplasmic dynein heavy chain"/>
    <property type="match status" value="1"/>
</dbReference>
<dbReference type="FunFam" id="3.10.490.20:FF:000009">
    <property type="entry name" value="Dynein heavy chain 4"/>
    <property type="match status" value="1"/>
</dbReference>
<dbReference type="PANTHER" id="PTHR46532:SF11">
    <property type="entry name" value="DYNEIN AXONEMAL HEAVY CHAIN 12"/>
    <property type="match status" value="1"/>
</dbReference>
<dbReference type="Gene3D" id="3.20.180.20">
    <property type="entry name" value="Dynein heavy chain, N-terminal domain 2"/>
    <property type="match status" value="1"/>
</dbReference>
<dbReference type="Gene3D" id="1.10.8.720">
    <property type="entry name" value="Region D6 of dynein motor"/>
    <property type="match status" value="1"/>
</dbReference>
<dbReference type="InterPro" id="IPR024743">
    <property type="entry name" value="Dynein_HC_stalk"/>
</dbReference>
<keyword evidence="5" id="KW-0493">Microtubule</keyword>
<dbReference type="FunFam" id="1.20.140.100:FF:000001">
    <property type="entry name" value="dynein heavy chain 17, axonemal"/>
    <property type="match status" value="1"/>
</dbReference>
<dbReference type="Pfam" id="PF08385">
    <property type="entry name" value="DHC_N1"/>
    <property type="match status" value="1"/>
</dbReference>
<keyword evidence="13" id="KW-0206">Cytoskeleton</keyword>
<evidence type="ECO:0000256" key="5">
    <source>
        <dbReference type="ARBA" id="ARBA00022701"/>
    </source>
</evidence>
<dbReference type="InterPro" id="IPR035706">
    <property type="entry name" value="AAA_9"/>
</dbReference>
<dbReference type="Pfam" id="PF12775">
    <property type="entry name" value="AAA_7"/>
    <property type="match status" value="1"/>
</dbReference>
<dbReference type="FunFam" id="3.40.50.300:FF:002141">
    <property type="entry name" value="Dynein heavy chain"/>
    <property type="match status" value="1"/>
</dbReference>
<dbReference type="Gene3D" id="1.10.8.1220">
    <property type="match status" value="1"/>
</dbReference>
<dbReference type="FunFam" id="1.20.920.20:FF:000001">
    <property type="entry name" value="dynein heavy chain 2, axonemal"/>
    <property type="match status" value="1"/>
</dbReference>
<dbReference type="Pfam" id="PF03028">
    <property type="entry name" value="Dynein_heavy"/>
    <property type="match status" value="1"/>
</dbReference>
<feature type="region of interest" description="Disordered" evidence="16">
    <location>
        <begin position="3586"/>
        <end position="3616"/>
    </location>
</feature>